<evidence type="ECO:0000256" key="1">
    <source>
        <dbReference type="ARBA" id="ARBA00004442"/>
    </source>
</evidence>
<evidence type="ECO:0000256" key="4">
    <source>
        <dbReference type="SAM" id="MobiDB-lite"/>
    </source>
</evidence>
<feature type="region of interest" description="Disordered" evidence="4">
    <location>
        <begin position="692"/>
        <end position="714"/>
    </location>
</feature>
<dbReference type="Proteomes" id="UP000276984">
    <property type="component" value="Chromosome"/>
</dbReference>
<protein>
    <submittedName>
        <fullName evidence="5">TonB-dependent receptor</fullName>
    </submittedName>
</protein>
<feature type="region of interest" description="Disordered" evidence="4">
    <location>
        <begin position="659"/>
        <end position="679"/>
    </location>
</feature>
<keyword evidence="6" id="KW-1185">Reference proteome</keyword>
<dbReference type="RefSeq" id="WP_121481076.1">
    <property type="nucleotide sequence ID" value="NZ_CP032707.1"/>
</dbReference>
<dbReference type="PANTHER" id="PTHR47234:SF1">
    <property type="entry name" value="TONB-DEPENDENT RECEPTOR"/>
    <property type="match status" value="1"/>
</dbReference>
<dbReference type="Gene3D" id="2.40.170.20">
    <property type="entry name" value="TonB-dependent receptor, beta-barrel domain"/>
    <property type="match status" value="1"/>
</dbReference>
<dbReference type="AlphaFoldDB" id="A0A494RJ21"/>
<evidence type="ECO:0000313" key="6">
    <source>
        <dbReference type="Proteomes" id="UP000276984"/>
    </source>
</evidence>
<keyword evidence="5" id="KW-0675">Receptor</keyword>
<keyword evidence="3" id="KW-0998">Cell outer membrane</keyword>
<evidence type="ECO:0000256" key="2">
    <source>
        <dbReference type="ARBA" id="ARBA00023136"/>
    </source>
</evidence>
<organism evidence="5 6">
    <name type="scientific">Brevundimonas naejangsanensis</name>
    <dbReference type="NCBI Taxonomy" id="588932"/>
    <lineage>
        <taxon>Bacteria</taxon>
        <taxon>Pseudomonadati</taxon>
        <taxon>Pseudomonadota</taxon>
        <taxon>Alphaproteobacteria</taxon>
        <taxon>Caulobacterales</taxon>
        <taxon>Caulobacteraceae</taxon>
        <taxon>Brevundimonas</taxon>
    </lineage>
</organism>
<dbReference type="InterPro" id="IPR036942">
    <property type="entry name" value="Beta-barrel_TonB_sf"/>
</dbReference>
<evidence type="ECO:0000313" key="5">
    <source>
        <dbReference type="EMBL" id="AYG93916.1"/>
    </source>
</evidence>
<accession>A0A494RJ21</accession>
<comment type="subcellular location">
    <subcellularLocation>
        <location evidence="1">Cell outer membrane</location>
    </subcellularLocation>
</comment>
<dbReference type="SUPFAM" id="SSF56935">
    <property type="entry name" value="Porins"/>
    <property type="match status" value="1"/>
</dbReference>
<keyword evidence="2" id="KW-0472">Membrane</keyword>
<dbReference type="OrthoDB" id="7224136at2"/>
<dbReference type="PANTHER" id="PTHR47234">
    <property type="match status" value="1"/>
</dbReference>
<evidence type="ECO:0000256" key="3">
    <source>
        <dbReference type="ARBA" id="ARBA00023237"/>
    </source>
</evidence>
<dbReference type="EMBL" id="CP032707">
    <property type="protein sequence ID" value="AYG93916.1"/>
    <property type="molecule type" value="Genomic_DNA"/>
</dbReference>
<proteinExistence type="predicted"/>
<name>A0A494RJ21_9CAUL</name>
<gene>
    <name evidence="5" type="ORF">D8I30_00985</name>
</gene>
<sequence>MLWLPLAAVMMVEQPQASSLAVAPGHADWQGSRQRLDDPVRVDDIEVRGRRGVALVPPETELDGADIDALGAWDIGEVLRRMNETLDLGEEPMVLINGKRAPNSAVFSGFPPDALARAEVLPPEAAALYGGAPGQRVVNLVLQKRFSSHDGRMSGARPTQGGTSSLSADLRRSAITGGRTHQLGLRVSRDTALRAEERERGLVDEGANDGAITLRPRVDAVSVNANMTRPLGDWSSVFSLNGQARDSRSVARFGERIVDSRGRSENLGASAGFSGRAAGWSLQANMNGQASRAREDGFADTRNERRSLGLTSSANRALFELPTGAVVVNLNGHLRGSWSTIHRDHVRASTDFHTGEARGSLAIPLSKAGEEGTGRLFGELLATVGGGVRESSAGSGDEVNAALAWTPRKGLRLNGVWSASSDSVPDLQRFEPLHHGTPTIVFDFRTGQAVEVVPIRGGNPDLRPPRSERVSLTAAAGPFTPWGVTGNLGYQRMASTDGIGALPDLTEDVEAALPDRFQRDADGRLISIDYRPINSRSSLSETLSTSLNFKLPRPAGVAANEAMVLRVALSHSLRLRNTVALLEGRPDLDRLRGDGGGVSRQEARGTLDARRGRWGVNASARWQDSYRTRRVSGRDDPRDLVMEPFTAVDVKLSYLVIPSSARPGQDGEDGPPSRRGGGLQLSLEIDNLFDARPGARLGDGSPAPGFGRDLQDPIGRTARLTLQRRF</sequence>
<reference evidence="5 6" key="1">
    <citation type="submission" date="2018-10" db="EMBL/GenBank/DDBJ databases">
        <title>Complete genome sequence of Brevundimonas naejangsanensis BRV3.</title>
        <authorList>
            <person name="Berrios L."/>
            <person name="Ely B."/>
        </authorList>
    </citation>
    <scope>NUCLEOTIDE SEQUENCE [LARGE SCALE GENOMIC DNA]</scope>
    <source>
        <strain evidence="5 6">BRV3</strain>
    </source>
</reference>
<dbReference type="GO" id="GO:0009279">
    <property type="term" value="C:cell outer membrane"/>
    <property type="evidence" value="ECO:0007669"/>
    <property type="project" value="UniProtKB-SubCell"/>
</dbReference>